<accession>A0A5C6BC57</accession>
<dbReference type="Proteomes" id="UP000320735">
    <property type="component" value="Unassembled WGS sequence"/>
</dbReference>
<evidence type="ECO:0000313" key="1">
    <source>
        <dbReference type="EMBL" id="TWU08876.1"/>
    </source>
</evidence>
<evidence type="ECO:0000313" key="2">
    <source>
        <dbReference type="Proteomes" id="UP000320735"/>
    </source>
</evidence>
<organism evidence="1 2">
    <name type="scientific">Symmachiella macrocystis</name>
    <dbReference type="NCBI Taxonomy" id="2527985"/>
    <lineage>
        <taxon>Bacteria</taxon>
        <taxon>Pseudomonadati</taxon>
        <taxon>Planctomycetota</taxon>
        <taxon>Planctomycetia</taxon>
        <taxon>Planctomycetales</taxon>
        <taxon>Planctomycetaceae</taxon>
        <taxon>Symmachiella</taxon>
    </lineage>
</organism>
<comment type="caution">
    <text evidence="1">The sequence shown here is derived from an EMBL/GenBank/DDBJ whole genome shotgun (WGS) entry which is preliminary data.</text>
</comment>
<protein>
    <submittedName>
        <fullName evidence="1">Uncharacterized protein</fullName>
    </submittedName>
</protein>
<reference evidence="1 2" key="1">
    <citation type="submission" date="2019-02" db="EMBL/GenBank/DDBJ databases">
        <title>Deep-cultivation of Planctomycetes and their phenomic and genomic characterization uncovers novel biology.</title>
        <authorList>
            <person name="Wiegand S."/>
            <person name="Jogler M."/>
            <person name="Boedeker C."/>
            <person name="Pinto D."/>
            <person name="Vollmers J."/>
            <person name="Rivas-Marin E."/>
            <person name="Kohn T."/>
            <person name="Peeters S.H."/>
            <person name="Heuer A."/>
            <person name="Rast P."/>
            <person name="Oberbeckmann S."/>
            <person name="Bunk B."/>
            <person name="Jeske O."/>
            <person name="Meyerdierks A."/>
            <person name="Storesund J.E."/>
            <person name="Kallscheuer N."/>
            <person name="Luecker S."/>
            <person name="Lage O.M."/>
            <person name="Pohl T."/>
            <person name="Merkel B.J."/>
            <person name="Hornburger P."/>
            <person name="Mueller R.-W."/>
            <person name="Bruemmer F."/>
            <person name="Labrenz M."/>
            <person name="Spormann A.M."/>
            <person name="Op Den Camp H."/>
            <person name="Overmann J."/>
            <person name="Amann R."/>
            <person name="Jetten M.S.M."/>
            <person name="Mascher T."/>
            <person name="Medema M.H."/>
            <person name="Devos D.P."/>
            <person name="Kaster A.-K."/>
            <person name="Ovreas L."/>
            <person name="Rohde M."/>
            <person name="Galperin M.Y."/>
            <person name="Jogler C."/>
        </authorList>
    </citation>
    <scope>NUCLEOTIDE SEQUENCE [LARGE SCALE GENOMIC DNA]</scope>
    <source>
        <strain evidence="1 2">CA54</strain>
    </source>
</reference>
<sequence length="41" mass="4766">MDDDFSFNEFDDCELFDDLLFDLNEEPTDAALDLIEATFTL</sequence>
<proteinExistence type="predicted"/>
<dbReference type="EMBL" id="SJPP01000002">
    <property type="protein sequence ID" value="TWU08876.1"/>
    <property type="molecule type" value="Genomic_DNA"/>
</dbReference>
<gene>
    <name evidence="1" type="ORF">CA54_41150</name>
</gene>
<keyword evidence="2" id="KW-1185">Reference proteome</keyword>
<dbReference type="AlphaFoldDB" id="A0A5C6BC57"/>
<name>A0A5C6BC57_9PLAN</name>